<reference evidence="3 4" key="1">
    <citation type="submission" date="2023-03" db="EMBL/GenBank/DDBJ databases">
        <authorList>
            <person name="Mo P."/>
        </authorList>
    </citation>
    <scope>NUCLEOTIDE SEQUENCE [LARGE SCALE GENOMIC DNA]</scope>
    <source>
        <strain evidence="3 4">HUAS 5</strain>
    </source>
</reference>
<dbReference type="PANTHER" id="PTHR11895">
    <property type="entry name" value="TRANSAMIDASE"/>
    <property type="match status" value="1"/>
</dbReference>
<dbReference type="RefSeq" id="WP_279337870.1">
    <property type="nucleotide sequence ID" value="NZ_CP121682.1"/>
</dbReference>
<dbReference type="InterPro" id="IPR000120">
    <property type="entry name" value="Amidase"/>
</dbReference>
<dbReference type="Proteomes" id="UP001216440">
    <property type="component" value="Chromosome"/>
</dbReference>
<protein>
    <submittedName>
        <fullName evidence="3">Amidase family protein</fullName>
    </submittedName>
</protein>
<gene>
    <name evidence="3" type="ORF">PYS65_06100</name>
</gene>
<dbReference type="Gene3D" id="3.90.1300.10">
    <property type="entry name" value="Amidase signature (AS) domain"/>
    <property type="match status" value="1"/>
</dbReference>
<dbReference type="InterPro" id="IPR023631">
    <property type="entry name" value="Amidase_dom"/>
</dbReference>
<accession>A0ABY8KD81</accession>
<keyword evidence="4" id="KW-1185">Reference proteome</keyword>
<dbReference type="Pfam" id="PF01425">
    <property type="entry name" value="Amidase"/>
    <property type="match status" value="1"/>
</dbReference>
<evidence type="ECO:0000259" key="2">
    <source>
        <dbReference type="Pfam" id="PF01425"/>
    </source>
</evidence>
<evidence type="ECO:0000313" key="4">
    <source>
        <dbReference type="Proteomes" id="UP001216440"/>
    </source>
</evidence>
<dbReference type="SUPFAM" id="SSF75304">
    <property type="entry name" value="Amidase signature (AS) enzymes"/>
    <property type="match status" value="1"/>
</dbReference>
<evidence type="ECO:0000256" key="1">
    <source>
        <dbReference type="ARBA" id="ARBA00009199"/>
    </source>
</evidence>
<sequence length="149" mass="16268">MGCGSRPRGRGRLRRHRTQTHRAWLRANEERLWLRETWQRFFAEAEHDVLITPAAPTPAISASSRTLVVDGVERSFFDQTSWANLTNHVGLPSLVVPVAQNVDGLPIGVQLVGPAYSDPTLLAMAEVLASLLGCPPGLPEGRAGEAPDR</sequence>
<dbReference type="InterPro" id="IPR036928">
    <property type="entry name" value="AS_sf"/>
</dbReference>
<dbReference type="EMBL" id="CP121682">
    <property type="protein sequence ID" value="WGD44816.1"/>
    <property type="molecule type" value="Genomic_DNA"/>
</dbReference>
<feature type="domain" description="Amidase" evidence="2">
    <location>
        <begin position="15"/>
        <end position="122"/>
    </location>
</feature>
<proteinExistence type="inferred from homology"/>
<evidence type="ECO:0000313" key="3">
    <source>
        <dbReference type="EMBL" id="WGD44816.1"/>
    </source>
</evidence>
<organism evidence="3 4">
    <name type="scientific">Streptomyces cathayae</name>
    <dbReference type="NCBI Taxonomy" id="3031124"/>
    <lineage>
        <taxon>Bacteria</taxon>
        <taxon>Bacillati</taxon>
        <taxon>Actinomycetota</taxon>
        <taxon>Actinomycetes</taxon>
        <taxon>Kitasatosporales</taxon>
        <taxon>Streptomycetaceae</taxon>
        <taxon>Streptomyces</taxon>
    </lineage>
</organism>
<comment type="similarity">
    <text evidence="1">Belongs to the amidase family.</text>
</comment>
<dbReference type="PANTHER" id="PTHR11895:SF7">
    <property type="entry name" value="GLUTAMYL-TRNA(GLN) AMIDOTRANSFERASE SUBUNIT A, MITOCHONDRIAL"/>
    <property type="match status" value="1"/>
</dbReference>
<name>A0ABY8KD81_9ACTN</name>